<reference evidence="1 2" key="1">
    <citation type="journal article" date="2019" name="Nat. Ecol. Evol.">
        <title>Megaphylogeny resolves global patterns of mushroom evolution.</title>
        <authorList>
            <person name="Varga T."/>
            <person name="Krizsan K."/>
            <person name="Foldi C."/>
            <person name="Dima B."/>
            <person name="Sanchez-Garcia M."/>
            <person name="Sanchez-Ramirez S."/>
            <person name="Szollosi G.J."/>
            <person name="Szarkandi J.G."/>
            <person name="Papp V."/>
            <person name="Albert L."/>
            <person name="Andreopoulos W."/>
            <person name="Angelini C."/>
            <person name="Antonin V."/>
            <person name="Barry K.W."/>
            <person name="Bougher N.L."/>
            <person name="Buchanan P."/>
            <person name="Buyck B."/>
            <person name="Bense V."/>
            <person name="Catcheside P."/>
            <person name="Chovatia M."/>
            <person name="Cooper J."/>
            <person name="Damon W."/>
            <person name="Desjardin D."/>
            <person name="Finy P."/>
            <person name="Geml J."/>
            <person name="Haridas S."/>
            <person name="Hughes K."/>
            <person name="Justo A."/>
            <person name="Karasinski D."/>
            <person name="Kautmanova I."/>
            <person name="Kiss B."/>
            <person name="Kocsube S."/>
            <person name="Kotiranta H."/>
            <person name="LaButti K.M."/>
            <person name="Lechner B.E."/>
            <person name="Liimatainen K."/>
            <person name="Lipzen A."/>
            <person name="Lukacs Z."/>
            <person name="Mihaltcheva S."/>
            <person name="Morgado L.N."/>
            <person name="Niskanen T."/>
            <person name="Noordeloos M.E."/>
            <person name="Ohm R.A."/>
            <person name="Ortiz-Santana B."/>
            <person name="Ovrebo C."/>
            <person name="Racz N."/>
            <person name="Riley R."/>
            <person name="Savchenko A."/>
            <person name="Shiryaev A."/>
            <person name="Soop K."/>
            <person name="Spirin V."/>
            <person name="Szebenyi C."/>
            <person name="Tomsovsky M."/>
            <person name="Tulloss R.E."/>
            <person name="Uehling J."/>
            <person name="Grigoriev I.V."/>
            <person name="Vagvolgyi C."/>
            <person name="Papp T."/>
            <person name="Martin F.M."/>
            <person name="Miettinen O."/>
            <person name="Hibbett D.S."/>
            <person name="Nagy L.G."/>
        </authorList>
    </citation>
    <scope>NUCLEOTIDE SEQUENCE [LARGE SCALE GENOMIC DNA]</scope>
    <source>
        <strain evidence="1 2">NL-1719</strain>
    </source>
</reference>
<keyword evidence="2" id="KW-1185">Reference proteome</keyword>
<gene>
    <name evidence="1" type="ORF">BDN72DRAFT_766982</name>
</gene>
<dbReference type="EMBL" id="ML208317">
    <property type="protein sequence ID" value="TFK70204.1"/>
    <property type="molecule type" value="Genomic_DNA"/>
</dbReference>
<organism evidence="1 2">
    <name type="scientific">Pluteus cervinus</name>
    <dbReference type="NCBI Taxonomy" id="181527"/>
    <lineage>
        <taxon>Eukaryota</taxon>
        <taxon>Fungi</taxon>
        <taxon>Dikarya</taxon>
        <taxon>Basidiomycota</taxon>
        <taxon>Agaricomycotina</taxon>
        <taxon>Agaricomycetes</taxon>
        <taxon>Agaricomycetidae</taxon>
        <taxon>Agaricales</taxon>
        <taxon>Pluteineae</taxon>
        <taxon>Pluteaceae</taxon>
        <taxon>Pluteus</taxon>
    </lineage>
</organism>
<dbReference type="Proteomes" id="UP000308600">
    <property type="component" value="Unassembled WGS sequence"/>
</dbReference>
<protein>
    <submittedName>
        <fullName evidence="1">Uncharacterized protein</fullName>
    </submittedName>
</protein>
<proteinExistence type="predicted"/>
<accession>A0ACD3AY39</accession>
<sequence length="258" mass="29611">MGTFIRFRIDPIATVQEVEDSEVQKAAQEMHCDHYLGYVSQLRTLDHTQPYIAYNIVVLAQGMPERNEEKGIKPDMCVPILPATYHPVGRRPLRPNKVLPFDNCYEHTHLPMITVRAKSEHRDYRDAFRLSIARQVREEELGQKDRSRRRRLVKAIFPKQLGEEGDTESSDGETEESGYDTPINRGSDGGSGEDSSEELGPGDIMAMAFAQGMADNRMLAITDISYDIASFTDYAQPEEFFKEQERLQKWVTFQRYQV</sequence>
<evidence type="ECO:0000313" key="2">
    <source>
        <dbReference type="Proteomes" id="UP000308600"/>
    </source>
</evidence>
<evidence type="ECO:0000313" key="1">
    <source>
        <dbReference type="EMBL" id="TFK70204.1"/>
    </source>
</evidence>
<name>A0ACD3AY39_9AGAR</name>